<evidence type="ECO:0000256" key="4">
    <source>
        <dbReference type="ARBA" id="ARBA00022741"/>
    </source>
</evidence>
<evidence type="ECO:0000256" key="2">
    <source>
        <dbReference type="ARBA" id="ARBA00005752"/>
    </source>
</evidence>
<dbReference type="GO" id="GO:0005829">
    <property type="term" value="C:cytosol"/>
    <property type="evidence" value="ECO:0007669"/>
    <property type="project" value="TreeGrafter"/>
</dbReference>
<dbReference type="PROSITE" id="PS51278">
    <property type="entry name" value="GATASE_TYPE_2"/>
    <property type="match status" value="1"/>
</dbReference>
<evidence type="ECO:0000259" key="12">
    <source>
        <dbReference type="PROSITE" id="PS51278"/>
    </source>
</evidence>
<keyword evidence="6 8" id="KW-0315">Glutamine amidotransferase</keyword>
<dbReference type="AlphaFoldDB" id="A0A2M9G595"/>
<protein>
    <recommendedName>
        <fullName evidence="3">asparagine synthase (glutamine-hydrolyzing)</fullName>
        <ecNumber evidence="3">6.3.5.4</ecNumber>
    </recommendedName>
</protein>
<feature type="binding site" evidence="9">
    <location>
        <begin position="427"/>
        <end position="428"/>
    </location>
    <ligand>
        <name>ATP</name>
        <dbReference type="ChEBI" id="CHEBI:30616"/>
    </ligand>
</feature>
<feature type="active site" description="For GATase activity" evidence="8">
    <location>
        <position position="63"/>
    </location>
</feature>
<evidence type="ECO:0000256" key="7">
    <source>
        <dbReference type="ARBA" id="ARBA00048741"/>
    </source>
</evidence>
<comment type="pathway">
    <text evidence="1">Amino-acid biosynthesis; L-asparagine biosynthesis; L-asparagine from L-aspartate (L-Gln route): step 1/1.</text>
</comment>
<dbReference type="PANTHER" id="PTHR43284:SF1">
    <property type="entry name" value="ASPARAGINE SYNTHETASE"/>
    <property type="match status" value="1"/>
</dbReference>
<keyword evidence="5 9" id="KW-0067">ATP-binding</keyword>
<dbReference type="InterPro" id="IPR001962">
    <property type="entry name" value="Asn_synthase"/>
</dbReference>
<dbReference type="GO" id="GO:0006529">
    <property type="term" value="P:asparagine biosynthetic process"/>
    <property type="evidence" value="ECO:0007669"/>
    <property type="project" value="UniProtKB-KW"/>
</dbReference>
<dbReference type="PANTHER" id="PTHR43284">
    <property type="entry name" value="ASPARAGINE SYNTHETASE (GLUTAMINE-HYDROLYZING)"/>
    <property type="match status" value="1"/>
</dbReference>
<dbReference type="InterPro" id="IPR033738">
    <property type="entry name" value="AsnB_N"/>
</dbReference>
<dbReference type="EMBL" id="PHIG01000013">
    <property type="protein sequence ID" value="PJK30870.1"/>
    <property type="molecule type" value="Genomic_DNA"/>
</dbReference>
<dbReference type="NCBIfam" id="TIGR01536">
    <property type="entry name" value="asn_synth_AEB"/>
    <property type="match status" value="1"/>
</dbReference>
<dbReference type="Proteomes" id="UP000229498">
    <property type="component" value="Unassembled WGS sequence"/>
</dbReference>
<feature type="binding site" evidence="9">
    <location>
        <position position="164"/>
    </location>
    <ligand>
        <name>L-glutamine</name>
        <dbReference type="ChEBI" id="CHEBI:58359"/>
    </ligand>
</feature>
<comment type="caution">
    <text evidence="13">The sequence shown here is derived from an EMBL/GenBank/DDBJ whole genome shotgun (WGS) entry which is preliminary data.</text>
</comment>
<evidence type="ECO:0000256" key="8">
    <source>
        <dbReference type="PIRSR" id="PIRSR001589-1"/>
    </source>
</evidence>
<keyword evidence="8" id="KW-0061">Asparagine biosynthesis</keyword>
<evidence type="ECO:0000313" key="13">
    <source>
        <dbReference type="EMBL" id="PJK30870.1"/>
    </source>
</evidence>
<feature type="site" description="Important for beta-aspartyl-AMP intermediate formation" evidence="10">
    <location>
        <position position="429"/>
    </location>
</feature>
<dbReference type="Gene3D" id="3.60.20.10">
    <property type="entry name" value="Glutamine Phosphoribosylpyrophosphate, subunit 1, domain 1"/>
    <property type="match status" value="1"/>
</dbReference>
<feature type="domain" description="Glutamine amidotransferase type-2" evidence="12">
    <location>
        <begin position="63"/>
        <end position="277"/>
    </location>
</feature>
<reference evidence="13 14" key="1">
    <citation type="submission" date="2017-11" db="EMBL/GenBank/DDBJ databases">
        <title>Draft genome sequence of Rhizobiales bacterium SY3-13.</title>
        <authorList>
            <person name="Sun C."/>
        </authorList>
    </citation>
    <scope>NUCLEOTIDE SEQUENCE [LARGE SCALE GENOMIC DNA]</scope>
    <source>
        <strain evidence="13 14">SY3-13</strain>
    </source>
</reference>
<sequence length="693" mass="76954">MPGTRRAKGTRTGIGPGGPGTGPGPEIGLDHLFAADARRRRRIVGGRRAAHPPCGVSELGNMCGIAGILQFDGSPLPEEAAGWIGDMIEAIRHRGPDDEGVRVDGPVGLGHKRLSVIDLDNRSAQPMVSADGRHALVFNGEIYNYREIAGELAARGHSFRTSSDTEVLLLGYREWGHAVLDRLRGMFAFAIWDADRRELFAARDRFGKKPLFYHRDGRRMIFASEIKAILRMPGVPREPVLEVIHDYLGLGYCTGEQTAFAGIHRLPPATAMVVAADGATRQWRYWSLPAVDPALADRPVEELLEEFMTLFDESVALRMVADVPVGCFLSGGVDSSAVVARMAPRMSEPLKTFSVGFGNVGNDELHYAEAVARRYGTDHRDYKMDYGLIDVLPELIWMYGEPYADSSALVTYALAKEIRRHVTVAVSGDGGDEVFLGYSRYLRMGEARNLTRGALARGIGPFAAASLPRDHYERIVGKFRDEHRLRGYGPALLPFCLNPPSDWLAGLDAGTETTAAERAARTDVETYLPDDLLVKADIATMANSLEGRSPFLDHVLAEWAARLPQSRRVYARHGEMQAKALLKQAMEPHVPHECLYRRKMGFSVPVAHWMAHDITDFLRDTLLSRRFRERELMHPPYLERMVDDHLSGRENHGTRLWTLLCLELWYQTYIDGDGRAPLGLDLRGGGVTRRQAA</sequence>
<comment type="similarity">
    <text evidence="2">Belongs to the asparagine synthetase family.</text>
</comment>
<dbReference type="InterPro" id="IPR051786">
    <property type="entry name" value="ASN_synthetase/amidase"/>
</dbReference>
<dbReference type="CDD" id="cd00712">
    <property type="entry name" value="AsnB"/>
    <property type="match status" value="1"/>
</dbReference>
<feature type="binding site" evidence="9">
    <location>
        <position position="355"/>
    </location>
    <ligand>
        <name>ATP</name>
        <dbReference type="ChEBI" id="CHEBI:30616"/>
    </ligand>
</feature>
<keyword evidence="14" id="KW-1185">Reference proteome</keyword>
<evidence type="ECO:0000256" key="5">
    <source>
        <dbReference type="ARBA" id="ARBA00022840"/>
    </source>
</evidence>
<dbReference type="Gene3D" id="3.40.50.620">
    <property type="entry name" value="HUPs"/>
    <property type="match status" value="1"/>
</dbReference>
<feature type="compositionally biased region" description="Gly residues" evidence="11">
    <location>
        <begin position="12"/>
        <end position="25"/>
    </location>
</feature>
<dbReference type="GO" id="GO:0004066">
    <property type="term" value="F:asparagine synthase (glutamine-hydrolyzing) activity"/>
    <property type="evidence" value="ECO:0007669"/>
    <property type="project" value="UniProtKB-EC"/>
</dbReference>
<evidence type="ECO:0000256" key="9">
    <source>
        <dbReference type="PIRSR" id="PIRSR001589-2"/>
    </source>
</evidence>
<keyword evidence="8" id="KW-0028">Amino-acid biosynthesis</keyword>
<name>A0A2M9G595_9PROT</name>
<dbReference type="InterPro" id="IPR029055">
    <property type="entry name" value="Ntn_hydrolases_N"/>
</dbReference>
<comment type="catalytic activity">
    <reaction evidence="7">
        <text>L-aspartate + L-glutamine + ATP + H2O = L-asparagine + L-glutamate + AMP + diphosphate + H(+)</text>
        <dbReference type="Rhea" id="RHEA:12228"/>
        <dbReference type="ChEBI" id="CHEBI:15377"/>
        <dbReference type="ChEBI" id="CHEBI:15378"/>
        <dbReference type="ChEBI" id="CHEBI:29985"/>
        <dbReference type="ChEBI" id="CHEBI:29991"/>
        <dbReference type="ChEBI" id="CHEBI:30616"/>
        <dbReference type="ChEBI" id="CHEBI:33019"/>
        <dbReference type="ChEBI" id="CHEBI:58048"/>
        <dbReference type="ChEBI" id="CHEBI:58359"/>
        <dbReference type="ChEBI" id="CHEBI:456215"/>
        <dbReference type="EC" id="6.3.5.4"/>
    </reaction>
</comment>
<accession>A0A2M9G595</accession>
<organism evidence="13 14">
    <name type="scientific">Minwuia thermotolerans</name>
    <dbReference type="NCBI Taxonomy" id="2056226"/>
    <lineage>
        <taxon>Bacteria</taxon>
        <taxon>Pseudomonadati</taxon>
        <taxon>Pseudomonadota</taxon>
        <taxon>Alphaproteobacteria</taxon>
        <taxon>Minwuiales</taxon>
        <taxon>Minwuiaceae</taxon>
        <taxon>Minwuia</taxon>
    </lineage>
</organism>
<evidence type="ECO:0000256" key="10">
    <source>
        <dbReference type="PIRSR" id="PIRSR001589-3"/>
    </source>
</evidence>
<dbReference type="GO" id="GO:0005524">
    <property type="term" value="F:ATP binding"/>
    <property type="evidence" value="ECO:0007669"/>
    <property type="project" value="UniProtKB-KW"/>
</dbReference>
<gene>
    <name evidence="13" type="primary">asnB</name>
    <name evidence="13" type="ORF">CVT23_04475</name>
</gene>
<dbReference type="SUPFAM" id="SSF56235">
    <property type="entry name" value="N-terminal nucleophile aminohydrolases (Ntn hydrolases)"/>
    <property type="match status" value="1"/>
</dbReference>
<dbReference type="PIRSF" id="PIRSF001589">
    <property type="entry name" value="Asn_synthetase_glu-h"/>
    <property type="match status" value="1"/>
</dbReference>
<dbReference type="EC" id="6.3.5.4" evidence="3"/>
<dbReference type="InterPro" id="IPR006426">
    <property type="entry name" value="Asn_synth_AEB"/>
</dbReference>
<feature type="region of interest" description="Disordered" evidence="11">
    <location>
        <begin position="1"/>
        <end position="27"/>
    </location>
</feature>
<dbReference type="CDD" id="cd01991">
    <property type="entry name" value="Asn_synthase_B_C"/>
    <property type="match status" value="1"/>
</dbReference>
<dbReference type="InterPro" id="IPR017932">
    <property type="entry name" value="GATase_2_dom"/>
</dbReference>
<evidence type="ECO:0000256" key="3">
    <source>
        <dbReference type="ARBA" id="ARBA00012737"/>
    </source>
</evidence>
<dbReference type="Pfam" id="PF13537">
    <property type="entry name" value="GATase_7"/>
    <property type="match status" value="1"/>
</dbReference>
<proteinExistence type="inferred from homology"/>
<keyword evidence="4 9" id="KW-0547">Nucleotide-binding</keyword>
<dbReference type="OrthoDB" id="9763290at2"/>
<dbReference type="InterPro" id="IPR014729">
    <property type="entry name" value="Rossmann-like_a/b/a_fold"/>
</dbReference>
<dbReference type="Pfam" id="PF00733">
    <property type="entry name" value="Asn_synthase"/>
    <property type="match status" value="1"/>
</dbReference>
<evidence type="ECO:0000256" key="1">
    <source>
        <dbReference type="ARBA" id="ARBA00005187"/>
    </source>
</evidence>
<evidence type="ECO:0000256" key="6">
    <source>
        <dbReference type="ARBA" id="ARBA00022962"/>
    </source>
</evidence>
<evidence type="ECO:0000313" key="14">
    <source>
        <dbReference type="Proteomes" id="UP000229498"/>
    </source>
</evidence>
<dbReference type="SUPFAM" id="SSF52402">
    <property type="entry name" value="Adenine nucleotide alpha hydrolases-like"/>
    <property type="match status" value="1"/>
</dbReference>
<evidence type="ECO:0000256" key="11">
    <source>
        <dbReference type="SAM" id="MobiDB-lite"/>
    </source>
</evidence>